<feature type="domain" description="HTH araC/xylS-type" evidence="4">
    <location>
        <begin position="41"/>
        <end position="139"/>
    </location>
</feature>
<evidence type="ECO:0000256" key="2">
    <source>
        <dbReference type="ARBA" id="ARBA00023125"/>
    </source>
</evidence>
<evidence type="ECO:0000256" key="3">
    <source>
        <dbReference type="ARBA" id="ARBA00023163"/>
    </source>
</evidence>
<keyword evidence="2" id="KW-0238">DNA-binding</keyword>
<gene>
    <name evidence="5" type="ORF">O9H85_31670</name>
</gene>
<dbReference type="PANTHER" id="PTHR43280:SF28">
    <property type="entry name" value="HTH-TYPE TRANSCRIPTIONAL ACTIVATOR RHAS"/>
    <property type="match status" value="1"/>
</dbReference>
<dbReference type="Gene3D" id="1.10.10.60">
    <property type="entry name" value="Homeodomain-like"/>
    <property type="match status" value="2"/>
</dbReference>
<proteinExistence type="predicted"/>
<dbReference type="Proteomes" id="UP001527882">
    <property type="component" value="Unassembled WGS sequence"/>
</dbReference>
<evidence type="ECO:0000256" key="1">
    <source>
        <dbReference type="ARBA" id="ARBA00023015"/>
    </source>
</evidence>
<dbReference type="SMART" id="SM00342">
    <property type="entry name" value="HTH_ARAC"/>
    <property type="match status" value="1"/>
</dbReference>
<dbReference type="InterPro" id="IPR018062">
    <property type="entry name" value="HTH_AraC-typ_CS"/>
</dbReference>
<dbReference type="EMBL" id="JAQAGZ010000027">
    <property type="protein sequence ID" value="MCZ8516843.1"/>
    <property type="molecule type" value="Genomic_DNA"/>
</dbReference>
<organism evidence="5 6">
    <name type="scientific">Paenibacillus gyeongsangnamensis</name>
    <dbReference type="NCBI Taxonomy" id="3388067"/>
    <lineage>
        <taxon>Bacteria</taxon>
        <taxon>Bacillati</taxon>
        <taxon>Bacillota</taxon>
        <taxon>Bacilli</taxon>
        <taxon>Bacillales</taxon>
        <taxon>Paenibacillaceae</taxon>
        <taxon>Paenibacillus</taxon>
    </lineage>
</organism>
<evidence type="ECO:0000313" key="6">
    <source>
        <dbReference type="Proteomes" id="UP001527882"/>
    </source>
</evidence>
<dbReference type="PANTHER" id="PTHR43280">
    <property type="entry name" value="ARAC-FAMILY TRANSCRIPTIONAL REGULATOR"/>
    <property type="match status" value="1"/>
</dbReference>
<dbReference type="Pfam" id="PF12833">
    <property type="entry name" value="HTH_18"/>
    <property type="match status" value="1"/>
</dbReference>
<dbReference type="RefSeq" id="WP_269885375.1">
    <property type="nucleotide sequence ID" value="NZ_JAQAGZ010000027.1"/>
</dbReference>
<keyword evidence="6" id="KW-1185">Reference proteome</keyword>
<keyword evidence="3" id="KW-0804">Transcription</keyword>
<protein>
    <submittedName>
        <fullName evidence="5">AraC family transcriptional regulator</fullName>
    </submittedName>
</protein>
<evidence type="ECO:0000313" key="5">
    <source>
        <dbReference type="EMBL" id="MCZ8516843.1"/>
    </source>
</evidence>
<dbReference type="InterPro" id="IPR009057">
    <property type="entry name" value="Homeodomain-like_sf"/>
</dbReference>
<accession>A0ABT4QIY6</accession>
<dbReference type="PROSITE" id="PS00041">
    <property type="entry name" value="HTH_ARAC_FAMILY_1"/>
    <property type="match status" value="1"/>
</dbReference>
<keyword evidence="1" id="KW-0805">Transcription regulation</keyword>
<dbReference type="SUPFAM" id="SSF46689">
    <property type="entry name" value="Homeodomain-like"/>
    <property type="match status" value="2"/>
</dbReference>
<dbReference type="PROSITE" id="PS01124">
    <property type="entry name" value="HTH_ARAC_FAMILY_2"/>
    <property type="match status" value="1"/>
</dbReference>
<comment type="caution">
    <text evidence="5">The sequence shown here is derived from an EMBL/GenBank/DDBJ whole genome shotgun (WGS) entry which is preliminary data.</text>
</comment>
<reference evidence="5 6" key="1">
    <citation type="submission" date="2022-12" db="EMBL/GenBank/DDBJ databases">
        <title>Draft genome sequence of Paenibacillus sp. dW9.</title>
        <authorList>
            <person name="Choi E.-W."/>
            <person name="Kim D.-U."/>
        </authorList>
    </citation>
    <scope>NUCLEOTIDE SEQUENCE [LARGE SCALE GENOMIC DNA]</scope>
    <source>
        <strain evidence="6">dW9</strain>
    </source>
</reference>
<sequence length="144" mass="16119">MRRKVLGCVPGSRLDGHLILRRLLAITLHQSSTSHSDIRVDKVKEFIIDHYSDELDLATVAKVVNLHPVYLGKLFKTSTSFSVKHFINLIRVNNAEMMLSGGGFSVSEAAERCGYKDISYFSNVFRSIKGYPPSKASMQKRASD</sequence>
<name>A0ABT4QIY6_9BACL</name>
<evidence type="ECO:0000259" key="4">
    <source>
        <dbReference type="PROSITE" id="PS01124"/>
    </source>
</evidence>
<dbReference type="InterPro" id="IPR018060">
    <property type="entry name" value="HTH_AraC"/>
</dbReference>